<reference evidence="1" key="1">
    <citation type="submission" date="2018-02" db="EMBL/GenBank/DDBJ databases">
        <title>Rhizophora mucronata_Transcriptome.</title>
        <authorList>
            <person name="Meera S.P."/>
            <person name="Sreeshan A."/>
            <person name="Augustine A."/>
        </authorList>
    </citation>
    <scope>NUCLEOTIDE SEQUENCE</scope>
    <source>
        <tissue evidence="1">Leaf</tissue>
    </source>
</reference>
<proteinExistence type="predicted"/>
<accession>A0A2P2IIP9</accession>
<evidence type="ECO:0000313" key="1">
    <source>
        <dbReference type="EMBL" id="MBW81103.1"/>
    </source>
</evidence>
<dbReference type="AlphaFoldDB" id="A0A2P2IIP9"/>
<sequence length="41" mass="4298">MVFLLLPSLNDFIGGSGKKASELSGFSCELQHLSAMPGSEV</sequence>
<dbReference type="EMBL" id="GGEC01000620">
    <property type="protein sequence ID" value="MBW81103.1"/>
    <property type="molecule type" value="Transcribed_RNA"/>
</dbReference>
<organism evidence="1">
    <name type="scientific">Rhizophora mucronata</name>
    <name type="common">Asiatic mangrove</name>
    <dbReference type="NCBI Taxonomy" id="61149"/>
    <lineage>
        <taxon>Eukaryota</taxon>
        <taxon>Viridiplantae</taxon>
        <taxon>Streptophyta</taxon>
        <taxon>Embryophyta</taxon>
        <taxon>Tracheophyta</taxon>
        <taxon>Spermatophyta</taxon>
        <taxon>Magnoliopsida</taxon>
        <taxon>eudicotyledons</taxon>
        <taxon>Gunneridae</taxon>
        <taxon>Pentapetalae</taxon>
        <taxon>rosids</taxon>
        <taxon>fabids</taxon>
        <taxon>Malpighiales</taxon>
        <taxon>Rhizophoraceae</taxon>
        <taxon>Rhizophora</taxon>
    </lineage>
</organism>
<protein>
    <submittedName>
        <fullName evidence="1">Uncharacterized protein</fullName>
    </submittedName>
</protein>
<name>A0A2P2IIP9_RHIMU</name>